<dbReference type="InterPro" id="IPR046342">
    <property type="entry name" value="CBS_dom_sf"/>
</dbReference>
<proteinExistence type="predicted"/>
<protein>
    <recommendedName>
        <fullName evidence="3">CBS domain-containing protein</fullName>
    </recommendedName>
</protein>
<organism evidence="4 5">
    <name type="scientific">Paenibacillus radicis</name>
    <name type="common">ex Gao et al. 2016</name>
    <dbReference type="NCBI Taxonomy" id="1737354"/>
    <lineage>
        <taxon>Bacteria</taxon>
        <taxon>Bacillati</taxon>
        <taxon>Bacillota</taxon>
        <taxon>Bacilli</taxon>
        <taxon>Bacillales</taxon>
        <taxon>Paenibacillaceae</taxon>
        <taxon>Paenibacillus</taxon>
    </lineage>
</organism>
<feature type="domain" description="CBS" evidence="3">
    <location>
        <begin position="97"/>
        <end position="154"/>
    </location>
</feature>
<feature type="domain" description="CBS" evidence="3">
    <location>
        <begin position="7"/>
        <end position="63"/>
    </location>
</feature>
<evidence type="ECO:0000256" key="2">
    <source>
        <dbReference type="PROSITE-ProRule" id="PRU00703"/>
    </source>
</evidence>
<dbReference type="Pfam" id="PF00571">
    <property type="entry name" value="CBS"/>
    <property type="match status" value="2"/>
</dbReference>
<dbReference type="PANTHER" id="PTHR43080:SF2">
    <property type="entry name" value="CBS DOMAIN-CONTAINING PROTEIN"/>
    <property type="match status" value="1"/>
</dbReference>
<evidence type="ECO:0000256" key="1">
    <source>
        <dbReference type="ARBA" id="ARBA00023122"/>
    </source>
</evidence>
<evidence type="ECO:0000313" key="5">
    <source>
        <dbReference type="Proteomes" id="UP000600247"/>
    </source>
</evidence>
<reference evidence="4 5" key="1">
    <citation type="journal article" date="2014" name="Int. J. Syst. Evol. Microbiol.">
        <title>Complete genome sequence of Corynebacterium casei LMG S-19264T (=DSM 44701T), isolated from a smear-ripened cheese.</title>
        <authorList>
            <consortium name="US DOE Joint Genome Institute (JGI-PGF)"/>
            <person name="Walter F."/>
            <person name="Albersmeier A."/>
            <person name="Kalinowski J."/>
            <person name="Ruckert C."/>
        </authorList>
    </citation>
    <scope>NUCLEOTIDE SEQUENCE [LARGE SCALE GENOMIC DNA]</scope>
    <source>
        <strain evidence="4 5">CGMCC 1.15286</strain>
    </source>
</reference>
<keyword evidence="5" id="KW-1185">Reference proteome</keyword>
<sequence>MQAHEIMIRQVYKVKEYDLVRDVVEKFIKYQISGLPIVNDRNEIVAYISDGDIMRFIGKHKDLVINNFYYMAVLKGDYDKFDERASKLLESNVMDIAKRKVITVAWNEEVENVAALLGEKHIKKLPVERHGVLVGIISRGDVIRNVFKEKNKDNLC</sequence>
<dbReference type="SUPFAM" id="SSF54631">
    <property type="entry name" value="CBS-domain pair"/>
    <property type="match status" value="1"/>
</dbReference>
<dbReference type="RefSeq" id="WP_188887320.1">
    <property type="nucleotide sequence ID" value="NZ_BMHY01000001.1"/>
</dbReference>
<dbReference type="Proteomes" id="UP000600247">
    <property type="component" value="Unassembled WGS sequence"/>
</dbReference>
<dbReference type="AlphaFoldDB" id="A0A917GS05"/>
<name>A0A917GS05_9BACL</name>
<dbReference type="InterPro" id="IPR051257">
    <property type="entry name" value="Diverse_CBS-Domain"/>
</dbReference>
<dbReference type="PANTHER" id="PTHR43080">
    <property type="entry name" value="CBS DOMAIN-CONTAINING PROTEIN CBSX3, MITOCHONDRIAL"/>
    <property type="match status" value="1"/>
</dbReference>
<dbReference type="InterPro" id="IPR000644">
    <property type="entry name" value="CBS_dom"/>
</dbReference>
<gene>
    <name evidence="4" type="ORF">GCM10010918_04710</name>
</gene>
<dbReference type="Gene3D" id="3.10.580.10">
    <property type="entry name" value="CBS-domain"/>
    <property type="match status" value="1"/>
</dbReference>
<comment type="caution">
    <text evidence="4">The sequence shown here is derived from an EMBL/GenBank/DDBJ whole genome shotgun (WGS) entry which is preliminary data.</text>
</comment>
<dbReference type="EMBL" id="BMHY01000001">
    <property type="protein sequence ID" value="GGG54913.1"/>
    <property type="molecule type" value="Genomic_DNA"/>
</dbReference>
<dbReference type="PROSITE" id="PS51371">
    <property type="entry name" value="CBS"/>
    <property type="match status" value="2"/>
</dbReference>
<evidence type="ECO:0000259" key="3">
    <source>
        <dbReference type="PROSITE" id="PS51371"/>
    </source>
</evidence>
<evidence type="ECO:0000313" key="4">
    <source>
        <dbReference type="EMBL" id="GGG54913.1"/>
    </source>
</evidence>
<dbReference type="SMART" id="SM00116">
    <property type="entry name" value="CBS"/>
    <property type="match status" value="2"/>
</dbReference>
<keyword evidence="1 2" id="KW-0129">CBS domain</keyword>
<accession>A0A917GS05</accession>